<dbReference type="InterPro" id="IPR015797">
    <property type="entry name" value="NUDIX_hydrolase-like_dom_sf"/>
</dbReference>
<sequence>MTEKWTKAWHEVVRPLIQRPYQVQVAALCLRSTPKGQEVLLITSRGTGRWIVPKGWHIAGMNGAEAAVQEAWEEAGVKTAGYDPEPVGQYRYDKKLFAGVSQPVRANVYRIDVAALSDDYPEAGQRERRWISTKEAANLVREPQLQALLRHL</sequence>
<evidence type="ECO:0000313" key="6">
    <source>
        <dbReference type="EMBL" id="RBW61511.1"/>
    </source>
</evidence>
<dbReference type="OrthoDB" id="7066910at2"/>
<dbReference type="GO" id="GO:0046872">
    <property type="term" value="F:metal ion binding"/>
    <property type="evidence" value="ECO:0007669"/>
    <property type="project" value="UniProtKB-KW"/>
</dbReference>
<organism evidence="6 7">
    <name type="scientific">Phaeobacter gallaeciensis</name>
    <dbReference type="NCBI Taxonomy" id="60890"/>
    <lineage>
        <taxon>Bacteria</taxon>
        <taxon>Pseudomonadati</taxon>
        <taxon>Pseudomonadota</taxon>
        <taxon>Alphaproteobacteria</taxon>
        <taxon>Rhodobacterales</taxon>
        <taxon>Roseobacteraceae</taxon>
        <taxon>Phaeobacter</taxon>
    </lineage>
</organism>
<gene>
    <name evidence="6" type="ORF">DS909_02000</name>
</gene>
<dbReference type="InterPro" id="IPR000086">
    <property type="entry name" value="NUDIX_hydrolase_dom"/>
</dbReference>
<evidence type="ECO:0000256" key="2">
    <source>
        <dbReference type="ARBA" id="ARBA00022723"/>
    </source>
</evidence>
<evidence type="ECO:0000256" key="1">
    <source>
        <dbReference type="ARBA" id="ARBA00001946"/>
    </source>
</evidence>
<protein>
    <submittedName>
        <fullName evidence="6">NUDIX hydrolase</fullName>
    </submittedName>
</protein>
<comment type="cofactor">
    <cofactor evidence="1">
        <name>Mg(2+)</name>
        <dbReference type="ChEBI" id="CHEBI:18420"/>
    </cofactor>
</comment>
<dbReference type="PANTHER" id="PTHR12629">
    <property type="entry name" value="DIPHOSPHOINOSITOL POLYPHOSPHATE PHOSPHOHYDROLASE"/>
    <property type="match status" value="1"/>
</dbReference>
<reference evidence="6 7" key="1">
    <citation type="submission" date="2018-07" db="EMBL/GenBank/DDBJ databases">
        <title>Modular assembly of carbohydrate-degrading microbial communities in the ocean.</title>
        <authorList>
            <person name="Enke T.N."/>
            <person name="Datta M.S."/>
            <person name="Schwartzman J.A."/>
            <person name="Cermak N."/>
            <person name="Schmitz D.A."/>
            <person name="Barrere J."/>
            <person name="Cordero O.X."/>
        </authorList>
    </citation>
    <scope>NUCLEOTIDE SEQUENCE [LARGE SCALE GENOMIC DNA]</scope>
    <source>
        <strain evidence="6 7">C3M10</strain>
    </source>
</reference>
<dbReference type="RefSeq" id="WP_113821771.1">
    <property type="nucleotide sequence ID" value="NZ_QOCE01000005.1"/>
</dbReference>
<proteinExistence type="predicted"/>
<feature type="domain" description="Nudix hydrolase" evidence="5">
    <location>
        <begin position="20"/>
        <end position="152"/>
    </location>
</feature>
<dbReference type="Pfam" id="PF00293">
    <property type="entry name" value="NUDIX"/>
    <property type="match status" value="1"/>
</dbReference>
<dbReference type="PROSITE" id="PS51462">
    <property type="entry name" value="NUDIX"/>
    <property type="match status" value="1"/>
</dbReference>
<keyword evidence="4" id="KW-0460">Magnesium</keyword>
<dbReference type="GO" id="GO:0016462">
    <property type="term" value="F:pyrophosphatase activity"/>
    <property type="evidence" value="ECO:0007669"/>
    <property type="project" value="InterPro"/>
</dbReference>
<evidence type="ECO:0000256" key="4">
    <source>
        <dbReference type="ARBA" id="ARBA00022842"/>
    </source>
</evidence>
<keyword evidence="3 6" id="KW-0378">Hydrolase</keyword>
<evidence type="ECO:0000313" key="7">
    <source>
        <dbReference type="Proteomes" id="UP000252706"/>
    </source>
</evidence>
<dbReference type="EMBL" id="QOCE01000005">
    <property type="protein sequence ID" value="RBW61511.1"/>
    <property type="molecule type" value="Genomic_DNA"/>
</dbReference>
<evidence type="ECO:0000256" key="3">
    <source>
        <dbReference type="ARBA" id="ARBA00022801"/>
    </source>
</evidence>
<dbReference type="CDD" id="cd04666">
    <property type="entry name" value="NUDIX_DIPP2_like_Nudt4"/>
    <property type="match status" value="1"/>
</dbReference>
<dbReference type="InterPro" id="IPR047198">
    <property type="entry name" value="DDP-like_NUDIX"/>
</dbReference>
<dbReference type="GO" id="GO:0005737">
    <property type="term" value="C:cytoplasm"/>
    <property type="evidence" value="ECO:0007669"/>
    <property type="project" value="TreeGrafter"/>
</dbReference>
<dbReference type="SUPFAM" id="SSF55811">
    <property type="entry name" value="Nudix"/>
    <property type="match status" value="1"/>
</dbReference>
<evidence type="ECO:0000259" key="5">
    <source>
        <dbReference type="PROSITE" id="PS51462"/>
    </source>
</evidence>
<dbReference type="PANTHER" id="PTHR12629:SF0">
    <property type="entry name" value="DIPHOSPHOINOSITOL-POLYPHOSPHATE DIPHOSPHATASE"/>
    <property type="match status" value="1"/>
</dbReference>
<keyword evidence="2" id="KW-0479">Metal-binding</keyword>
<dbReference type="Gene3D" id="3.90.79.10">
    <property type="entry name" value="Nucleoside Triphosphate Pyrophosphohydrolase"/>
    <property type="match status" value="1"/>
</dbReference>
<comment type="caution">
    <text evidence="6">The sequence shown here is derived from an EMBL/GenBank/DDBJ whole genome shotgun (WGS) entry which is preliminary data.</text>
</comment>
<accession>A0A366X8D7</accession>
<dbReference type="AlphaFoldDB" id="A0A366X8D7"/>
<dbReference type="Proteomes" id="UP000252706">
    <property type="component" value="Unassembled WGS sequence"/>
</dbReference>
<name>A0A366X8D7_9RHOB</name>